<dbReference type="Pfam" id="PF02754">
    <property type="entry name" value="CCG"/>
    <property type="match status" value="1"/>
</dbReference>
<dbReference type="EMBL" id="FRDN01000016">
    <property type="protein sequence ID" value="SHN86152.1"/>
    <property type="molecule type" value="Genomic_DNA"/>
</dbReference>
<dbReference type="GO" id="GO:0005886">
    <property type="term" value="C:plasma membrane"/>
    <property type="evidence" value="ECO:0007669"/>
    <property type="project" value="TreeGrafter"/>
</dbReference>
<gene>
    <name evidence="7" type="ORF">SAMN02745215_04594</name>
</gene>
<keyword evidence="3" id="KW-0560">Oxidoreductase</keyword>
<dbReference type="STRING" id="1121395.SAMN02745215_04594"/>
<dbReference type="GO" id="GO:0051539">
    <property type="term" value="F:4 iron, 4 sulfur cluster binding"/>
    <property type="evidence" value="ECO:0007669"/>
    <property type="project" value="UniProtKB-KW"/>
</dbReference>
<keyword evidence="2" id="KW-0479">Metal-binding</keyword>
<evidence type="ECO:0000256" key="4">
    <source>
        <dbReference type="ARBA" id="ARBA00023004"/>
    </source>
</evidence>
<dbReference type="InterPro" id="IPR004017">
    <property type="entry name" value="Cys_rich_dom"/>
</dbReference>
<dbReference type="PANTHER" id="PTHR43255:SF1">
    <property type="entry name" value="IRON-SULFUR-BINDING OXIDOREDUCTASE FADF-RELATED"/>
    <property type="match status" value="1"/>
</dbReference>
<evidence type="ECO:0000259" key="6">
    <source>
        <dbReference type="Pfam" id="PF02754"/>
    </source>
</evidence>
<dbReference type="GO" id="GO:0016491">
    <property type="term" value="F:oxidoreductase activity"/>
    <property type="evidence" value="ECO:0007669"/>
    <property type="project" value="UniProtKB-KW"/>
</dbReference>
<proteinExistence type="predicted"/>
<keyword evidence="5" id="KW-0411">Iron-sulfur</keyword>
<evidence type="ECO:0000256" key="5">
    <source>
        <dbReference type="ARBA" id="ARBA00023014"/>
    </source>
</evidence>
<feature type="domain" description="Cysteine-rich" evidence="6">
    <location>
        <begin position="22"/>
        <end position="107"/>
    </location>
</feature>
<dbReference type="InterPro" id="IPR051460">
    <property type="entry name" value="HdrC_iron-sulfur_subunit"/>
</dbReference>
<keyword evidence="4" id="KW-0408">Iron</keyword>
<sequence>MGLNCIKMLGIPTFAERPDAEYLFFPGCNSFADRSKWEWNMVCMQLLRDRKIDFAVLGKDQWCCGDKACQLGYGELSDLISQRNITAWHELKIKKIVTSCPRCFYNFQHKYRRYGGNFEVILLSEPCDEFQYNEAETSNEKKSSIQTLQEGVW</sequence>
<reference evidence="8" key="1">
    <citation type="submission" date="2016-12" db="EMBL/GenBank/DDBJ databases">
        <authorList>
            <person name="Varghese N."/>
            <person name="Submissions S."/>
        </authorList>
    </citation>
    <scope>NUCLEOTIDE SEQUENCE [LARGE SCALE GENOMIC DNA]</scope>
    <source>
        <strain evidence="8">DSM 11544</strain>
    </source>
</reference>
<dbReference type="AlphaFoldDB" id="A0A1M7UT33"/>
<organism evidence="7 8">
    <name type="scientific">Desulfitobacterium chlororespirans DSM 11544</name>
    <dbReference type="NCBI Taxonomy" id="1121395"/>
    <lineage>
        <taxon>Bacteria</taxon>
        <taxon>Bacillati</taxon>
        <taxon>Bacillota</taxon>
        <taxon>Clostridia</taxon>
        <taxon>Eubacteriales</taxon>
        <taxon>Desulfitobacteriaceae</taxon>
        <taxon>Desulfitobacterium</taxon>
    </lineage>
</organism>
<dbReference type="PANTHER" id="PTHR43255">
    <property type="entry name" value="IRON-SULFUR-BINDING OXIDOREDUCTASE FADF-RELATED-RELATED"/>
    <property type="match status" value="1"/>
</dbReference>
<dbReference type="Proteomes" id="UP000184010">
    <property type="component" value="Unassembled WGS sequence"/>
</dbReference>
<evidence type="ECO:0000256" key="3">
    <source>
        <dbReference type="ARBA" id="ARBA00023002"/>
    </source>
</evidence>
<name>A0A1M7UT33_9FIRM</name>
<accession>A0A1M7UT33</accession>
<dbReference type="GO" id="GO:0046872">
    <property type="term" value="F:metal ion binding"/>
    <property type="evidence" value="ECO:0007669"/>
    <property type="project" value="UniProtKB-KW"/>
</dbReference>
<keyword evidence="1" id="KW-0004">4Fe-4S</keyword>
<evidence type="ECO:0000313" key="8">
    <source>
        <dbReference type="Proteomes" id="UP000184010"/>
    </source>
</evidence>
<keyword evidence="8" id="KW-1185">Reference proteome</keyword>
<evidence type="ECO:0000256" key="1">
    <source>
        <dbReference type="ARBA" id="ARBA00022485"/>
    </source>
</evidence>
<evidence type="ECO:0000313" key="7">
    <source>
        <dbReference type="EMBL" id="SHN86152.1"/>
    </source>
</evidence>
<evidence type="ECO:0000256" key="2">
    <source>
        <dbReference type="ARBA" id="ARBA00022723"/>
    </source>
</evidence>
<protein>
    <submittedName>
        <fullName evidence="7">Cysteine-rich domain-containing protein</fullName>
    </submittedName>
</protein>